<comment type="caution">
    <text evidence="8">The sequence shown here is derived from an EMBL/GenBank/DDBJ whole genome shotgun (WGS) entry which is preliminary data.</text>
</comment>
<keyword evidence="9" id="KW-1185">Reference proteome</keyword>
<dbReference type="GO" id="GO:0004888">
    <property type="term" value="F:transmembrane signaling receptor activity"/>
    <property type="evidence" value="ECO:0007669"/>
    <property type="project" value="InterPro"/>
</dbReference>
<evidence type="ECO:0000259" key="6">
    <source>
        <dbReference type="PROSITE" id="PS50111"/>
    </source>
</evidence>
<dbReference type="Pfam" id="PF00015">
    <property type="entry name" value="MCPsignal"/>
    <property type="match status" value="1"/>
</dbReference>
<dbReference type="Gene3D" id="1.10.287.950">
    <property type="entry name" value="Methyl-accepting chemotaxis protein"/>
    <property type="match status" value="1"/>
</dbReference>
<feature type="domain" description="Methyl-accepting transducer" evidence="6">
    <location>
        <begin position="304"/>
        <end position="526"/>
    </location>
</feature>
<gene>
    <name evidence="8" type="ORF">TMES_15245</name>
</gene>
<proteinExistence type="inferred from homology"/>
<dbReference type="SMART" id="SM00304">
    <property type="entry name" value="HAMP"/>
    <property type="match status" value="1"/>
</dbReference>
<keyword evidence="5" id="KW-0472">Membrane</keyword>
<dbReference type="PANTHER" id="PTHR32089">
    <property type="entry name" value="METHYL-ACCEPTING CHEMOTAXIS PROTEIN MCPB"/>
    <property type="match status" value="1"/>
</dbReference>
<evidence type="ECO:0000313" key="8">
    <source>
        <dbReference type="EMBL" id="OSQ37175.1"/>
    </source>
</evidence>
<dbReference type="SUPFAM" id="SSF58104">
    <property type="entry name" value="Methyl-accepting chemotaxis protein (MCP) signaling domain"/>
    <property type="match status" value="1"/>
</dbReference>
<dbReference type="PRINTS" id="PR00260">
    <property type="entry name" value="CHEMTRNSDUCR"/>
</dbReference>
<reference evidence="8 9" key="1">
    <citation type="submission" date="2014-03" db="EMBL/GenBank/DDBJ databases">
        <title>The draft genome sequence of Thalassospira mesophila JCM 18969.</title>
        <authorList>
            <person name="Lai Q."/>
            <person name="Shao Z."/>
        </authorList>
    </citation>
    <scope>NUCLEOTIDE SEQUENCE [LARGE SCALE GENOMIC DNA]</scope>
    <source>
        <strain evidence="8 9">JCM 18969</strain>
    </source>
</reference>
<dbReference type="InterPro" id="IPR003660">
    <property type="entry name" value="HAMP_dom"/>
</dbReference>
<keyword evidence="4" id="KW-0175">Coiled coil</keyword>
<dbReference type="InterPro" id="IPR004090">
    <property type="entry name" value="Chemotax_Me-accpt_rcpt"/>
</dbReference>
<evidence type="ECO:0000256" key="3">
    <source>
        <dbReference type="PROSITE-ProRule" id="PRU00284"/>
    </source>
</evidence>
<comment type="similarity">
    <text evidence="2">Belongs to the methyl-accepting chemotaxis (MCP) protein family.</text>
</comment>
<dbReference type="CDD" id="cd06225">
    <property type="entry name" value="HAMP"/>
    <property type="match status" value="1"/>
</dbReference>
<dbReference type="GO" id="GO:0016020">
    <property type="term" value="C:membrane"/>
    <property type="evidence" value="ECO:0007669"/>
    <property type="project" value="InterPro"/>
</dbReference>
<protein>
    <submittedName>
        <fullName evidence="8">Chemotaxis protein</fullName>
    </submittedName>
</protein>
<keyword evidence="5" id="KW-1133">Transmembrane helix</keyword>
<feature type="domain" description="HAMP" evidence="7">
    <location>
        <begin position="211"/>
        <end position="264"/>
    </location>
</feature>
<keyword evidence="1 3" id="KW-0807">Transducer</keyword>
<dbReference type="SMART" id="SM00283">
    <property type="entry name" value="MA"/>
    <property type="match status" value="1"/>
</dbReference>
<dbReference type="GO" id="GO:0007165">
    <property type="term" value="P:signal transduction"/>
    <property type="evidence" value="ECO:0007669"/>
    <property type="project" value="UniProtKB-KW"/>
</dbReference>
<evidence type="ECO:0000313" key="9">
    <source>
        <dbReference type="Proteomes" id="UP000193391"/>
    </source>
</evidence>
<evidence type="ECO:0000256" key="4">
    <source>
        <dbReference type="SAM" id="Coils"/>
    </source>
</evidence>
<feature type="transmembrane region" description="Helical" evidence="5">
    <location>
        <begin position="189"/>
        <end position="210"/>
    </location>
</feature>
<dbReference type="PROSITE" id="PS50111">
    <property type="entry name" value="CHEMOTAXIS_TRANSDUC_2"/>
    <property type="match status" value="1"/>
</dbReference>
<feature type="coiled-coil region" evidence="4">
    <location>
        <begin position="256"/>
        <end position="283"/>
    </location>
</feature>
<accession>A0A1Y2L0D4</accession>
<dbReference type="GO" id="GO:0006935">
    <property type="term" value="P:chemotaxis"/>
    <property type="evidence" value="ECO:0007669"/>
    <property type="project" value="InterPro"/>
</dbReference>
<dbReference type="STRING" id="1293891.TMES_15245"/>
<dbReference type="PROSITE" id="PS50885">
    <property type="entry name" value="HAMP"/>
    <property type="match status" value="1"/>
</dbReference>
<dbReference type="RefSeq" id="WP_085584089.1">
    <property type="nucleotide sequence ID" value="NZ_JFKA01000007.1"/>
</dbReference>
<keyword evidence="5" id="KW-0812">Transmembrane</keyword>
<evidence type="ECO:0000256" key="5">
    <source>
        <dbReference type="SAM" id="Phobius"/>
    </source>
</evidence>
<dbReference type="Gene3D" id="6.10.340.10">
    <property type="match status" value="1"/>
</dbReference>
<dbReference type="AlphaFoldDB" id="A0A1Y2L0D4"/>
<dbReference type="InterPro" id="IPR004089">
    <property type="entry name" value="MCPsignal_dom"/>
</dbReference>
<dbReference type="Proteomes" id="UP000193391">
    <property type="component" value="Unassembled WGS sequence"/>
</dbReference>
<name>A0A1Y2L0D4_9PROT</name>
<organism evidence="8 9">
    <name type="scientific">Thalassospira mesophila</name>
    <dbReference type="NCBI Taxonomy" id="1293891"/>
    <lineage>
        <taxon>Bacteria</taxon>
        <taxon>Pseudomonadati</taxon>
        <taxon>Pseudomonadota</taxon>
        <taxon>Alphaproteobacteria</taxon>
        <taxon>Rhodospirillales</taxon>
        <taxon>Thalassospiraceae</taxon>
        <taxon>Thalassospira</taxon>
    </lineage>
</organism>
<dbReference type="PANTHER" id="PTHR32089:SF112">
    <property type="entry name" value="LYSOZYME-LIKE PROTEIN-RELATED"/>
    <property type="match status" value="1"/>
</dbReference>
<evidence type="ECO:0000259" key="7">
    <source>
        <dbReference type="PROSITE" id="PS50885"/>
    </source>
</evidence>
<evidence type="ECO:0000256" key="2">
    <source>
        <dbReference type="ARBA" id="ARBA00029447"/>
    </source>
</evidence>
<dbReference type="OrthoDB" id="8482111at2"/>
<evidence type="ECO:0000256" key="1">
    <source>
        <dbReference type="ARBA" id="ARBA00023224"/>
    </source>
</evidence>
<dbReference type="Pfam" id="PF00672">
    <property type="entry name" value="HAMP"/>
    <property type="match status" value="1"/>
</dbReference>
<dbReference type="EMBL" id="JFKA01000007">
    <property type="protein sequence ID" value="OSQ37175.1"/>
    <property type="molecule type" value="Genomic_DNA"/>
</dbReference>
<sequence length="560" mass="60407">MMLIKNMLIPTKLAACFAVIVAVILAVGATGLYAMWLVQGASERSTRLTGLEENFNEIDRAYRSARQEMTYFLMTGDREGLTAYQAAIEQTDAGIDQLMKSSIGDGEIRRLATEMKTAIADWETIANTQTRLMRQYLTVNHARAIEASGEPRAVALQASDAARELEAYIDQARASLEITRNDAMTFFKVTLSVGVVFLVGIAVLFAMVLSRMIAMPIRKMTTAMSQLAAGDVNVQIAEMKRTDEVGDMSRALRVFRENAAERLRLSEQERIEVERQLERSRQVGNLSDQFDRQINDVLQIVNTALGEVRGASEQLSTHSARANDDAQNVAQQAEESTANIETVATATSQLSSSITEISHQISQVTTIAQQAVRDTEQTNQRVLQLNEAAQSVGEVVNLISDIANQTNLLALNATIESARAGEAGKGFAVVAGEVKNLAAQTARATEQITAKITEMQSETGAAAAAVRNFAETIRNIEGLMAVVASAVEEQGAATHEISRSVDGVANGNQQISSAVSSVARAVTESGTLSSGQLGCVGRLSAANDQLRVHVHGFLDEVRNV</sequence>